<dbReference type="EMBL" id="JAHRIN010067238">
    <property type="protein sequence ID" value="MEQ2214130.1"/>
    <property type="molecule type" value="Genomic_DNA"/>
</dbReference>
<dbReference type="Proteomes" id="UP001434883">
    <property type="component" value="Unassembled WGS sequence"/>
</dbReference>
<accession>A0ABV0S1I5</accession>
<keyword evidence="2" id="KW-1185">Reference proteome</keyword>
<protein>
    <submittedName>
        <fullName evidence="1">Uncharacterized protein</fullName>
    </submittedName>
</protein>
<sequence length="104" mass="11650">MPAGGDKYPHSQQGTNLASDRALTYSVYKYRIFPMILCLLVGTDVSAKSHTHTQIDTHTRRPSLKASISRLNELFKTAGLFPDPWLCKSHCCQPIKKVQGPHNQ</sequence>
<evidence type="ECO:0000313" key="1">
    <source>
        <dbReference type="EMBL" id="MEQ2214130.1"/>
    </source>
</evidence>
<comment type="caution">
    <text evidence="1">The sequence shown here is derived from an EMBL/GenBank/DDBJ whole genome shotgun (WGS) entry which is preliminary data.</text>
</comment>
<gene>
    <name evidence="1" type="ORF">XENOCAPTIV_007734</name>
</gene>
<proteinExistence type="predicted"/>
<name>A0ABV0S1I5_9TELE</name>
<organism evidence="1 2">
    <name type="scientific">Xenoophorus captivus</name>
    <dbReference type="NCBI Taxonomy" id="1517983"/>
    <lineage>
        <taxon>Eukaryota</taxon>
        <taxon>Metazoa</taxon>
        <taxon>Chordata</taxon>
        <taxon>Craniata</taxon>
        <taxon>Vertebrata</taxon>
        <taxon>Euteleostomi</taxon>
        <taxon>Actinopterygii</taxon>
        <taxon>Neopterygii</taxon>
        <taxon>Teleostei</taxon>
        <taxon>Neoteleostei</taxon>
        <taxon>Acanthomorphata</taxon>
        <taxon>Ovalentaria</taxon>
        <taxon>Atherinomorphae</taxon>
        <taxon>Cyprinodontiformes</taxon>
        <taxon>Goodeidae</taxon>
        <taxon>Xenoophorus</taxon>
    </lineage>
</organism>
<reference evidence="1 2" key="1">
    <citation type="submission" date="2021-06" db="EMBL/GenBank/DDBJ databases">
        <authorList>
            <person name="Palmer J.M."/>
        </authorList>
    </citation>
    <scope>NUCLEOTIDE SEQUENCE [LARGE SCALE GENOMIC DNA]</scope>
    <source>
        <strain evidence="1 2">XC_2019</strain>
        <tissue evidence="1">Muscle</tissue>
    </source>
</reference>
<evidence type="ECO:0000313" key="2">
    <source>
        <dbReference type="Proteomes" id="UP001434883"/>
    </source>
</evidence>